<evidence type="ECO:0000313" key="9">
    <source>
        <dbReference type="Proteomes" id="UP000260721"/>
    </source>
</evidence>
<dbReference type="Pfam" id="PF00107">
    <property type="entry name" value="ADH_zinc_N"/>
    <property type="match status" value="1"/>
</dbReference>
<protein>
    <submittedName>
        <fullName evidence="8">NAD(P)-dependent alcohol dehydrogenase</fullName>
    </submittedName>
</protein>
<dbReference type="Gene3D" id="3.40.50.720">
    <property type="entry name" value="NAD(P)-binding Rossmann-like Domain"/>
    <property type="match status" value="1"/>
</dbReference>
<accession>A0A3E3E3B8</accession>
<dbReference type="RefSeq" id="WP_117446619.1">
    <property type="nucleotide sequence ID" value="NZ_JADNBU010000017.1"/>
</dbReference>
<evidence type="ECO:0000256" key="4">
    <source>
        <dbReference type="ARBA" id="ARBA00022833"/>
    </source>
</evidence>
<comment type="caution">
    <text evidence="8">The sequence shown here is derived from an EMBL/GenBank/DDBJ whole genome shotgun (WGS) entry which is preliminary data.</text>
</comment>
<evidence type="ECO:0000259" key="7">
    <source>
        <dbReference type="SMART" id="SM00829"/>
    </source>
</evidence>
<dbReference type="Pfam" id="PF08240">
    <property type="entry name" value="ADH_N"/>
    <property type="match status" value="1"/>
</dbReference>
<proteinExistence type="inferred from homology"/>
<sequence length="352" mass="38545">MKNTKAILVEPKHFEIKDAEVPQPKDNEILLKVEYVGMCGSDIHGFEFGPFIPPKDPNQEIGLGHEVAGEVVGIGSKVTKFKIGDKVLIEPGVPDDTCEYCRTGRYNICPDVDFMATQPNYRGALCNYMTHPEEWTYKIPEGMSVMEAALVEPAAVGMHAAILGQAKLGSHIVIFGGGTIGLMTLQACRSLGATDITVVDILPKRLDLALKLGAKRVINGKEEDAVKVLRSSQWYGDHGVDLVFECAGSAFTANQAVQVVARGGRIMMVGTHSKPVPIDFLKINREVTIQTSFRYCNNFPQTIEAIASGKFNVKDMVSHVYDYKDVQKAFSDAIDPVKKADMIKGVIKVEEI</sequence>
<dbReference type="EMBL" id="QUSK01000018">
    <property type="protein sequence ID" value="RGD75943.1"/>
    <property type="molecule type" value="Genomic_DNA"/>
</dbReference>
<organism evidence="8 9">
    <name type="scientific">Faecalicoccus pleomorphus</name>
    <dbReference type="NCBI Taxonomy" id="1323"/>
    <lineage>
        <taxon>Bacteria</taxon>
        <taxon>Bacillati</taxon>
        <taxon>Bacillota</taxon>
        <taxon>Erysipelotrichia</taxon>
        <taxon>Erysipelotrichales</taxon>
        <taxon>Erysipelotrichaceae</taxon>
        <taxon>Faecalicoccus</taxon>
    </lineage>
</organism>
<dbReference type="PANTHER" id="PTHR43161">
    <property type="entry name" value="SORBITOL DEHYDROGENASE"/>
    <property type="match status" value="1"/>
</dbReference>
<dbReference type="InterPro" id="IPR045306">
    <property type="entry name" value="SDH-like"/>
</dbReference>
<comment type="similarity">
    <text evidence="2 6">Belongs to the zinc-containing alcohol dehydrogenase family.</text>
</comment>
<dbReference type="SUPFAM" id="SSF51735">
    <property type="entry name" value="NAD(P)-binding Rossmann-fold domains"/>
    <property type="match status" value="1"/>
</dbReference>
<dbReference type="PANTHER" id="PTHR43161:SF9">
    <property type="entry name" value="SORBITOL DEHYDROGENASE"/>
    <property type="match status" value="1"/>
</dbReference>
<name>A0A3E3E3B8_9FIRM</name>
<dbReference type="InterPro" id="IPR036291">
    <property type="entry name" value="NAD(P)-bd_dom_sf"/>
</dbReference>
<keyword evidence="4 6" id="KW-0862">Zinc</keyword>
<evidence type="ECO:0000256" key="1">
    <source>
        <dbReference type="ARBA" id="ARBA00001947"/>
    </source>
</evidence>
<feature type="domain" description="Enoyl reductase (ER)" evidence="7">
    <location>
        <begin position="11"/>
        <end position="347"/>
    </location>
</feature>
<comment type="cofactor">
    <cofactor evidence="1 6">
        <name>Zn(2+)</name>
        <dbReference type="ChEBI" id="CHEBI:29105"/>
    </cofactor>
</comment>
<dbReference type="InterPro" id="IPR011032">
    <property type="entry name" value="GroES-like_sf"/>
</dbReference>
<dbReference type="InterPro" id="IPR013149">
    <property type="entry name" value="ADH-like_C"/>
</dbReference>
<keyword evidence="3 6" id="KW-0479">Metal-binding</keyword>
<evidence type="ECO:0000313" key="8">
    <source>
        <dbReference type="EMBL" id="RGD75943.1"/>
    </source>
</evidence>
<dbReference type="InterPro" id="IPR013154">
    <property type="entry name" value="ADH-like_N"/>
</dbReference>
<dbReference type="InterPro" id="IPR020843">
    <property type="entry name" value="ER"/>
</dbReference>
<dbReference type="Proteomes" id="UP000260721">
    <property type="component" value="Unassembled WGS sequence"/>
</dbReference>
<evidence type="ECO:0000256" key="6">
    <source>
        <dbReference type="RuleBase" id="RU361277"/>
    </source>
</evidence>
<dbReference type="PROSITE" id="PS00059">
    <property type="entry name" value="ADH_ZINC"/>
    <property type="match status" value="1"/>
</dbReference>
<dbReference type="Gene3D" id="3.90.180.10">
    <property type="entry name" value="Medium-chain alcohol dehydrogenases, catalytic domain"/>
    <property type="match status" value="1"/>
</dbReference>
<evidence type="ECO:0000256" key="3">
    <source>
        <dbReference type="ARBA" id="ARBA00022723"/>
    </source>
</evidence>
<dbReference type="GO" id="GO:0016616">
    <property type="term" value="F:oxidoreductase activity, acting on the CH-OH group of donors, NAD or NADP as acceptor"/>
    <property type="evidence" value="ECO:0007669"/>
    <property type="project" value="InterPro"/>
</dbReference>
<dbReference type="SMART" id="SM00829">
    <property type="entry name" value="PKS_ER"/>
    <property type="match status" value="1"/>
</dbReference>
<keyword evidence="5" id="KW-0560">Oxidoreductase</keyword>
<dbReference type="InterPro" id="IPR002328">
    <property type="entry name" value="ADH_Zn_CS"/>
</dbReference>
<dbReference type="SUPFAM" id="SSF50129">
    <property type="entry name" value="GroES-like"/>
    <property type="match status" value="1"/>
</dbReference>
<reference evidence="8 9" key="1">
    <citation type="submission" date="2018-08" db="EMBL/GenBank/DDBJ databases">
        <title>A genome reference for cultivated species of the human gut microbiota.</title>
        <authorList>
            <person name="Zou Y."/>
            <person name="Xue W."/>
            <person name="Luo G."/>
        </authorList>
    </citation>
    <scope>NUCLEOTIDE SEQUENCE [LARGE SCALE GENOMIC DNA]</scope>
    <source>
        <strain evidence="8 9">TF08-11</strain>
    </source>
</reference>
<evidence type="ECO:0000256" key="2">
    <source>
        <dbReference type="ARBA" id="ARBA00008072"/>
    </source>
</evidence>
<dbReference type="GO" id="GO:0008270">
    <property type="term" value="F:zinc ion binding"/>
    <property type="evidence" value="ECO:0007669"/>
    <property type="project" value="InterPro"/>
</dbReference>
<evidence type="ECO:0000256" key="5">
    <source>
        <dbReference type="ARBA" id="ARBA00023002"/>
    </source>
</evidence>
<dbReference type="CDD" id="cd05285">
    <property type="entry name" value="sorbitol_DH"/>
    <property type="match status" value="1"/>
</dbReference>
<gene>
    <name evidence="8" type="ORF">DXC78_08460</name>
</gene>
<dbReference type="AlphaFoldDB" id="A0A3E3E3B8"/>